<dbReference type="HAMAP" id="MF_02070">
    <property type="entry name" value="TagA_TarA"/>
    <property type="match status" value="1"/>
</dbReference>
<dbReference type="GO" id="GO:0047244">
    <property type="term" value="F:N-acetylglucosaminyldiphosphoundecaprenol N-acetyl-beta-D-mannosaminyltransferase activity"/>
    <property type="evidence" value="ECO:0007669"/>
    <property type="project" value="UniProtKB-UniRule"/>
</dbReference>
<evidence type="ECO:0000313" key="7">
    <source>
        <dbReference type="Proteomes" id="UP001164726"/>
    </source>
</evidence>
<dbReference type="EC" id="2.4.1.187" evidence="5"/>
<comment type="pathway">
    <text evidence="5">Cell wall biogenesis; teichoic acid biosynthesis.</text>
</comment>
<keyword evidence="1 5" id="KW-0328">Glycosyltransferase</keyword>
<evidence type="ECO:0000256" key="5">
    <source>
        <dbReference type="HAMAP-Rule" id="MF_02070"/>
    </source>
</evidence>
<proteinExistence type="inferred from homology"/>
<dbReference type="InterPro" id="IPR034714">
    <property type="entry name" value="TagA_TarA"/>
</dbReference>
<keyword evidence="2 5" id="KW-0808">Transferase</keyword>
<comment type="similarity">
    <text evidence="5">Belongs to the glycosyltransferase 26 family. TagA/TarA subfamily.</text>
</comment>
<keyword evidence="4 5" id="KW-0961">Cell wall biogenesis/degradation</keyword>
<evidence type="ECO:0000256" key="4">
    <source>
        <dbReference type="ARBA" id="ARBA00023316"/>
    </source>
</evidence>
<keyword evidence="3 5" id="KW-0777">Teichoic acid biosynthesis</keyword>
<dbReference type="KEGG" id="fhl:OE105_11235"/>
<dbReference type="PANTHER" id="PTHR34136:SF1">
    <property type="entry name" value="UDP-N-ACETYL-D-MANNOSAMINURONIC ACID TRANSFERASE"/>
    <property type="match status" value="1"/>
</dbReference>
<dbReference type="EMBL" id="CP106877">
    <property type="protein sequence ID" value="WAA12135.1"/>
    <property type="molecule type" value="Genomic_DNA"/>
</dbReference>
<dbReference type="GO" id="GO:0071555">
    <property type="term" value="P:cell wall organization"/>
    <property type="evidence" value="ECO:0007669"/>
    <property type="project" value="UniProtKB-KW"/>
</dbReference>
<comment type="function">
    <text evidence="5">Catalyzes the conversion of GlcNAc-PP-undecaprenol into ManNAc-GlcNAc-PP-undecaprenol, the first committed lipid intermediate in the de novo synthesis of teichoic acid.</text>
</comment>
<organism evidence="6 7">
    <name type="scientific">Fervidibacillus halotolerans</name>
    <dbReference type="NCBI Taxonomy" id="2980027"/>
    <lineage>
        <taxon>Bacteria</taxon>
        <taxon>Bacillati</taxon>
        <taxon>Bacillota</taxon>
        <taxon>Bacilli</taxon>
        <taxon>Bacillales</taxon>
        <taxon>Bacillaceae</taxon>
        <taxon>Fervidibacillus</taxon>
    </lineage>
</organism>
<evidence type="ECO:0000256" key="3">
    <source>
        <dbReference type="ARBA" id="ARBA00022944"/>
    </source>
</evidence>
<reference evidence="6" key="1">
    <citation type="submission" date="2022-09" db="EMBL/GenBank/DDBJ databases">
        <title>Complete Genomes of Fervidibacillus albus and Fervidibacillus halotolerans isolated from tidal flat sediments.</title>
        <authorList>
            <person name="Kwon K.K."/>
            <person name="Yang S.-H."/>
            <person name="Park M.J."/>
            <person name="Oh H.-M."/>
        </authorList>
    </citation>
    <scope>NUCLEOTIDE SEQUENCE</scope>
    <source>
        <strain evidence="6">MEBiC13594</strain>
    </source>
</reference>
<keyword evidence="7" id="KW-1185">Reference proteome</keyword>
<evidence type="ECO:0000313" key="6">
    <source>
        <dbReference type="EMBL" id="WAA12135.1"/>
    </source>
</evidence>
<evidence type="ECO:0000256" key="1">
    <source>
        <dbReference type="ARBA" id="ARBA00022676"/>
    </source>
</evidence>
<dbReference type="Pfam" id="PF03808">
    <property type="entry name" value="Glyco_tran_WecG"/>
    <property type="match status" value="1"/>
</dbReference>
<gene>
    <name evidence="6" type="ORF">OE105_11235</name>
</gene>
<sequence>MKCVNIMGIPFFYTDQSSFIQLLDERIQQKKRTFVVTANPEIVMKAKEDADFKNTILQATYITADGIGIVKAAKLLKDPLPGRVTGFDTMMGLLQVANEKRYKIFLLGAKQETLDKVVEKIKTNYPGIQIVGARNGYFDWKQNDIIDQVIDAKPDITFVALGVPKQEQWIAENIHRVESGVMMGVGGSFDAIAGTVKRAPEIWQKLNLEWLYRLIQQPSRWRRMLALPRFALEVIVEKMKGSRHE</sequence>
<dbReference type="AlphaFoldDB" id="A0A9E8RWV2"/>
<name>A0A9E8RWV2_9BACI</name>
<dbReference type="NCBIfam" id="TIGR00696">
    <property type="entry name" value="wecG_tagA_cpsF"/>
    <property type="match status" value="1"/>
</dbReference>
<dbReference type="RefSeq" id="WP_275420266.1">
    <property type="nucleotide sequence ID" value="NZ_CP106877.1"/>
</dbReference>
<accession>A0A9E8RWV2</accession>
<dbReference type="Proteomes" id="UP001164726">
    <property type="component" value="Chromosome"/>
</dbReference>
<dbReference type="PANTHER" id="PTHR34136">
    <property type="match status" value="1"/>
</dbReference>
<dbReference type="GO" id="GO:0019350">
    <property type="term" value="P:teichoic acid biosynthetic process"/>
    <property type="evidence" value="ECO:0007669"/>
    <property type="project" value="UniProtKB-UniRule"/>
</dbReference>
<dbReference type="InterPro" id="IPR004629">
    <property type="entry name" value="WecG_TagA_CpsF"/>
</dbReference>
<comment type="catalytic activity">
    <reaction evidence="5">
        <text>UDP-N-acetyl-alpha-D-mannosamine + N-acetyl-alpha-D-glucosaminyl-di-trans,octa-cis-undecaprenyl diphosphate = N-acetyl-beta-D-mannosaminyl-(1-&gt;4)-N-acetyl-alpha-D-glucosaminyl di-trans,octa-cis-undecaprenyl diphosphate + UDP + H(+)</text>
        <dbReference type="Rhea" id="RHEA:16053"/>
        <dbReference type="ChEBI" id="CHEBI:15378"/>
        <dbReference type="ChEBI" id="CHEBI:58223"/>
        <dbReference type="ChEBI" id="CHEBI:62959"/>
        <dbReference type="ChEBI" id="CHEBI:68623"/>
        <dbReference type="ChEBI" id="CHEBI:132210"/>
        <dbReference type="EC" id="2.4.1.187"/>
    </reaction>
</comment>
<evidence type="ECO:0000256" key="2">
    <source>
        <dbReference type="ARBA" id="ARBA00022679"/>
    </source>
</evidence>
<dbReference type="CDD" id="cd06533">
    <property type="entry name" value="Glyco_transf_WecG_TagA"/>
    <property type="match status" value="1"/>
</dbReference>
<protein>
    <recommendedName>
        <fullName evidence="5">N-acetylglucosaminyldiphosphoundecaprenol N-acetyl-beta-D-mannosaminyltransferase</fullName>
        <ecNumber evidence="5">2.4.1.187</ecNumber>
    </recommendedName>
    <alternativeName>
        <fullName evidence="5">N-acetylmannosaminyltransferase</fullName>
    </alternativeName>
    <alternativeName>
        <fullName evidence="5">UDP-N-acetylmannosamine transferase</fullName>
    </alternativeName>
    <alternativeName>
        <fullName evidence="5">UDP-N-acetylmannosamine:N-acetylglucosaminyl pyrophosphorylundecaprenol N-acetylmannosaminyltransferase</fullName>
    </alternativeName>
</protein>